<keyword evidence="6 9" id="KW-0418">Kinase</keyword>
<sequence>MSGTIVIKLGGNALEKIEPAFFEQIKDWQNAGKRLVFVHGGGPQIDELLTKLHVDIEKKNGLRVTSREVLDVATMVLAGKINTQMVLKFAAKGFQSIGLNGSDNLLLRVTPVQDKALGYVGTVDRVNANFLNMLLDQGLTPVIAPLGVDANFQLYNVNADIAACHIAGALQAEKLILLTDVPGVFAHQRVIQESVPQMMTDYIDRGIIIGGMIPKVKGAVTAVNRGVKSVHITDKLHLSGTAITKKAVI</sequence>
<keyword evidence="3 9" id="KW-0028">Amino-acid biosynthesis</keyword>
<dbReference type="AlphaFoldDB" id="A0A1D2JQW1"/>
<feature type="domain" description="Aspartate/glutamate/uridylate kinase" evidence="10">
    <location>
        <begin position="4"/>
        <end position="234"/>
    </location>
</feature>
<feature type="binding site" evidence="9">
    <location>
        <position position="156"/>
    </location>
    <ligand>
        <name>substrate</name>
    </ligand>
</feature>
<reference evidence="11 13" key="1">
    <citation type="submission" date="2017-09" db="EMBL/GenBank/DDBJ databases">
        <title>Complete Genome Sequences of Two Strains of the Meat Spoilage Bacterium Brochothrix thermosphacta Isolated from Ground Chicken.</title>
        <authorList>
            <person name="Paoli G.C."/>
            <person name="Wijey C."/>
            <person name="Chen C.-Y."/>
            <person name="Nguyen L."/>
            <person name="Yan X."/>
            <person name="Irwin P.L."/>
        </authorList>
    </citation>
    <scope>NUCLEOTIDE SEQUENCE [LARGE SCALE GENOMIC DNA]</scope>
    <source>
        <strain evidence="11 13">BI</strain>
    </source>
</reference>
<dbReference type="GO" id="GO:0005737">
    <property type="term" value="C:cytoplasm"/>
    <property type="evidence" value="ECO:0007669"/>
    <property type="project" value="UniProtKB-SubCell"/>
</dbReference>
<evidence type="ECO:0000256" key="4">
    <source>
        <dbReference type="ARBA" id="ARBA00022679"/>
    </source>
</evidence>
<evidence type="ECO:0000256" key="1">
    <source>
        <dbReference type="ARBA" id="ARBA00004828"/>
    </source>
</evidence>
<name>A0A1D2JQW1_BROTH</name>
<dbReference type="PANTHER" id="PTHR23342">
    <property type="entry name" value="N-ACETYLGLUTAMATE SYNTHASE"/>
    <property type="match status" value="1"/>
</dbReference>
<protein>
    <recommendedName>
        <fullName evidence="9">Acetylglutamate kinase</fullName>
        <ecNumber evidence="9">2.7.2.8</ecNumber>
    </recommendedName>
    <alternativeName>
        <fullName evidence="9">N-acetyl-L-glutamate 5-phosphotransferase</fullName>
    </alternativeName>
    <alternativeName>
        <fullName evidence="9">NAG kinase</fullName>
        <shortName evidence="9">NAGK</shortName>
    </alternativeName>
</protein>
<dbReference type="EC" id="2.7.2.8" evidence="9"/>
<evidence type="ECO:0000313" key="12">
    <source>
        <dbReference type="EMBL" id="SPP28722.1"/>
    </source>
</evidence>
<evidence type="ECO:0000256" key="9">
    <source>
        <dbReference type="HAMAP-Rule" id="MF_00082"/>
    </source>
</evidence>
<dbReference type="EMBL" id="OUNC01000023">
    <property type="protein sequence ID" value="SPP28722.1"/>
    <property type="molecule type" value="Genomic_DNA"/>
</dbReference>
<evidence type="ECO:0000313" key="13">
    <source>
        <dbReference type="Proteomes" id="UP000243591"/>
    </source>
</evidence>
<evidence type="ECO:0000256" key="7">
    <source>
        <dbReference type="ARBA" id="ARBA00022840"/>
    </source>
</evidence>
<dbReference type="FunFam" id="3.40.1160.10:FF:000004">
    <property type="entry name" value="Acetylglutamate kinase"/>
    <property type="match status" value="1"/>
</dbReference>
<dbReference type="Pfam" id="PF00696">
    <property type="entry name" value="AA_kinase"/>
    <property type="match status" value="1"/>
</dbReference>
<feature type="site" description="Transition state stabilizer" evidence="9">
    <location>
        <position position="8"/>
    </location>
</feature>
<dbReference type="GO" id="GO:0003991">
    <property type="term" value="F:acetylglutamate kinase activity"/>
    <property type="evidence" value="ECO:0007669"/>
    <property type="project" value="UniProtKB-UniRule"/>
</dbReference>
<dbReference type="NCBIfam" id="TIGR00761">
    <property type="entry name" value="argB"/>
    <property type="match status" value="1"/>
</dbReference>
<evidence type="ECO:0000256" key="3">
    <source>
        <dbReference type="ARBA" id="ARBA00022605"/>
    </source>
</evidence>
<dbReference type="SUPFAM" id="SSF53633">
    <property type="entry name" value="Carbamate kinase-like"/>
    <property type="match status" value="1"/>
</dbReference>
<dbReference type="OrthoDB" id="9803155at2"/>
<comment type="subcellular location">
    <subcellularLocation>
        <location evidence="9">Cytoplasm</location>
    </subcellularLocation>
</comment>
<keyword evidence="9" id="KW-0963">Cytoplasm</keyword>
<reference evidence="14" key="2">
    <citation type="submission" date="2018-04" db="EMBL/GenBank/DDBJ databases">
        <authorList>
            <person name="Illikoud N."/>
        </authorList>
    </citation>
    <scope>NUCLEOTIDE SEQUENCE [LARGE SCALE GENOMIC DNA]</scope>
</reference>
<keyword evidence="7 9" id="KW-0067">ATP-binding</keyword>
<organism evidence="11 13">
    <name type="scientific">Brochothrix thermosphacta</name>
    <name type="common">Microbacterium thermosphactum</name>
    <dbReference type="NCBI Taxonomy" id="2756"/>
    <lineage>
        <taxon>Bacteria</taxon>
        <taxon>Bacillati</taxon>
        <taxon>Bacillota</taxon>
        <taxon>Bacilli</taxon>
        <taxon>Bacillales</taxon>
        <taxon>Listeriaceae</taxon>
        <taxon>Brochothrix</taxon>
    </lineage>
</organism>
<dbReference type="STRING" id="2756.BFR44_01115"/>
<keyword evidence="4 9" id="KW-0808">Transferase</keyword>
<accession>A0A1D2JQW1</accession>
<dbReference type="PIRSF" id="PIRSF000728">
    <property type="entry name" value="NAGK"/>
    <property type="match status" value="1"/>
</dbReference>
<evidence type="ECO:0000256" key="6">
    <source>
        <dbReference type="ARBA" id="ARBA00022777"/>
    </source>
</evidence>
<keyword evidence="13" id="KW-1185">Reference proteome</keyword>
<comment type="function">
    <text evidence="9">Catalyzes the ATP-dependent phosphorylation of N-acetyl-L-glutamate.</text>
</comment>
<keyword evidence="2 9" id="KW-0055">Arginine biosynthesis</keyword>
<evidence type="ECO:0000256" key="2">
    <source>
        <dbReference type="ARBA" id="ARBA00022571"/>
    </source>
</evidence>
<dbReference type="InterPro" id="IPR001048">
    <property type="entry name" value="Asp/Glu/Uridylate_kinase"/>
</dbReference>
<dbReference type="KEGG" id="bths:CNY62_02770"/>
<dbReference type="GO" id="GO:0005524">
    <property type="term" value="F:ATP binding"/>
    <property type="evidence" value="ECO:0007669"/>
    <property type="project" value="UniProtKB-UniRule"/>
</dbReference>
<dbReference type="Proteomes" id="UP000270190">
    <property type="component" value="Unassembled WGS sequence"/>
</dbReference>
<dbReference type="GO" id="GO:0042450">
    <property type="term" value="P:L-arginine biosynthetic process via ornithine"/>
    <property type="evidence" value="ECO:0007669"/>
    <property type="project" value="UniProtKB-UniRule"/>
</dbReference>
<evidence type="ECO:0000256" key="8">
    <source>
        <dbReference type="ARBA" id="ARBA00048141"/>
    </source>
</evidence>
<feature type="binding site" evidence="9">
    <location>
        <position position="63"/>
    </location>
    <ligand>
        <name>substrate</name>
    </ligand>
</feature>
<dbReference type="InterPro" id="IPR037528">
    <property type="entry name" value="ArgB"/>
</dbReference>
<dbReference type="CDD" id="cd04238">
    <property type="entry name" value="AAK_NAGK-like"/>
    <property type="match status" value="1"/>
</dbReference>
<dbReference type="UniPathway" id="UPA00068">
    <property type="reaction ID" value="UER00107"/>
</dbReference>
<dbReference type="HAMAP" id="MF_00082">
    <property type="entry name" value="ArgB"/>
    <property type="match status" value="1"/>
</dbReference>
<comment type="pathway">
    <text evidence="1 9">Amino-acid biosynthesis; L-arginine biosynthesis; N(2)-acetyl-L-ornithine from L-glutamate: step 2/4.</text>
</comment>
<keyword evidence="5 9" id="KW-0547">Nucleotide-binding</keyword>
<evidence type="ECO:0000313" key="14">
    <source>
        <dbReference type="Proteomes" id="UP000270190"/>
    </source>
</evidence>
<dbReference type="EMBL" id="CP023483">
    <property type="protein sequence ID" value="ATF25402.1"/>
    <property type="molecule type" value="Genomic_DNA"/>
</dbReference>
<dbReference type="RefSeq" id="WP_029092392.1">
    <property type="nucleotide sequence ID" value="NZ_CBCPHX010000003.1"/>
</dbReference>
<comment type="similarity">
    <text evidence="9">Belongs to the acetylglutamate kinase family. ArgB subfamily.</text>
</comment>
<dbReference type="PANTHER" id="PTHR23342:SF0">
    <property type="entry name" value="N-ACETYLGLUTAMATE SYNTHASE, MITOCHONDRIAL"/>
    <property type="match status" value="1"/>
</dbReference>
<reference evidence="12" key="3">
    <citation type="submission" date="2018-04" db="EMBL/GenBank/DDBJ databases">
        <authorList>
            <person name="Go L.Y."/>
            <person name="Mitchell J.A."/>
        </authorList>
    </citation>
    <scope>NUCLEOTIDE SEQUENCE</scope>
    <source>
        <strain evidence="12">BSAS1 3</strain>
    </source>
</reference>
<feature type="site" description="Transition state stabilizer" evidence="9">
    <location>
        <position position="215"/>
    </location>
</feature>
<evidence type="ECO:0000313" key="11">
    <source>
        <dbReference type="EMBL" id="ATF25402.1"/>
    </source>
</evidence>
<feature type="binding site" evidence="9">
    <location>
        <begin position="41"/>
        <end position="42"/>
    </location>
    <ligand>
        <name>substrate</name>
    </ligand>
</feature>
<dbReference type="InterPro" id="IPR036393">
    <property type="entry name" value="AceGlu_kinase-like_sf"/>
</dbReference>
<dbReference type="Proteomes" id="UP000243591">
    <property type="component" value="Chromosome"/>
</dbReference>
<evidence type="ECO:0000256" key="5">
    <source>
        <dbReference type="ARBA" id="ARBA00022741"/>
    </source>
</evidence>
<evidence type="ECO:0000259" key="10">
    <source>
        <dbReference type="Pfam" id="PF00696"/>
    </source>
</evidence>
<dbReference type="Gene3D" id="3.40.1160.10">
    <property type="entry name" value="Acetylglutamate kinase-like"/>
    <property type="match status" value="1"/>
</dbReference>
<comment type="catalytic activity">
    <reaction evidence="8 9">
        <text>N-acetyl-L-glutamate + ATP = N-acetyl-L-glutamyl 5-phosphate + ADP</text>
        <dbReference type="Rhea" id="RHEA:14629"/>
        <dbReference type="ChEBI" id="CHEBI:30616"/>
        <dbReference type="ChEBI" id="CHEBI:44337"/>
        <dbReference type="ChEBI" id="CHEBI:57936"/>
        <dbReference type="ChEBI" id="CHEBI:456216"/>
        <dbReference type="EC" id="2.7.2.8"/>
    </reaction>
</comment>
<gene>
    <name evidence="9 11" type="primary">argB</name>
    <name evidence="12" type="ORF">BTBSAS_30040</name>
    <name evidence="11" type="ORF">CNY62_02770</name>
</gene>
<dbReference type="InterPro" id="IPR004662">
    <property type="entry name" value="AcgluKinase_fam"/>
</dbReference>
<proteinExistence type="inferred from homology"/>